<feature type="transmembrane region" description="Helical" evidence="2">
    <location>
        <begin position="42"/>
        <end position="59"/>
    </location>
</feature>
<name>A0A1E1LI68_9HELO</name>
<keyword evidence="2" id="KW-1133">Transmembrane helix</keyword>
<dbReference type="Proteomes" id="UP000178912">
    <property type="component" value="Unassembled WGS sequence"/>
</dbReference>
<organism evidence="3 4">
    <name type="scientific">Rhynchosporium agropyri</name>
    <dbReference type="NCBI Taxonomy" id="914238"/>
    <lineage>
        <taxon>Eukaryota</taxon>
        <taxon>Fungi</taxon>
        <taxon>Dikarya</taxon>
        <taxon>Ascomycota</taxon>
        <taxon>Pezizomycotina</taxon>
        <taxon>Leotiomycetes</taxon>
        <taxon>Helotiales</taxon>
        <taxon>Ploettnerulaceae</taxon>
        <taxon>Rhynchosporium</taxon>
    </lineage>
</organism>
<gene>
    <name evidence="3" type="ORF">RAG0_14732</name>
</gene>
<sequence length="174" mass="19967">MDRFLSSTLEFLEWLVSLPKQGYVNLTRNAVHMWDDMSMLNYIRMIAIVGGYLFIRPYLQRYGERQQAKQLAKLEAEGKGPKSKAKISPNALRDGGGKGKSVKFADERAEGSSEDREKGGKGEVEEWGKKAKKRQKKVQDLLTKEGQRLEDLDDKEDLDIMEYLVDYEEGKDGW</sequence>
<accession>A0A1E1LI68</accession>
<keyword evidence="2" id="KW-0472">Membrane</keyword>
<keyword evidence="4" id="KW-1185">Reference proteome</keyword>
<protein>
    <submittedName>
        <fullName evidence="3">Uncharacterized protein</fullName>
    </submittedName>
</protein>
<keyword evidence="2" id="KW-0812">Transmembrane</keyword>
<dbReference type="InterPro" id="IPR011431">
    <property type="entry name" value="Trafficking_Pga2"/>
</dbReference>
<evidence type="ECO:0000256" key="1">
    <source>
        <dbReference type="SAM" id="MobiDB-lite"/>
    </source>
</evidence>
<feature type="compositionally biased region" description="Basic and acidic residues" evidence="1">
    <location>
        <begin position="103"/>
        <end position="129"/>
    </location>
</feature>
<dbReference type="EMBL" id="FJUX01000124">
    <property type="protein sequence ID" value="CZT10186.1"/>
    <property type="molecule type" value="Genomic_DNA"/>
</dbReference>
<evidence type="ECO:0000256" key="2">
    <source>
        <dbReference type="SAM" id="Phobius"/>
    </source>
</evidence>
<dbReference type="GO" id="GO:0015031">
    <property type="term" value="P:protein transport"/>
    <property type="evidence" value="ECO:0007669"/>
    <property type="project" value="TreeGrafter"/>
</dbReference>
<reference evidence="4" key="1">
    <citation type="submission" date="2016-03" db="EMBL/GenBank/DDBJ databases">
        <authorList>
            <person name="Guldener U."/>
        </authorList>
    </citation>
    <scope>NUCLEOTIDE SEQUENCE [LARGE SCALE GENOMIC DNA]</scope>
    <source>
        <strain evidence="4">04CH-RAC-A.6.1</strain>
    </source>
</reference>
<evidence type="ECO:0000313" key="3">
    <source>
        <dbReference type="EMBL" id="CZT10186.1"/>
    </source>
</evidence>
<dbReference type="AlphaFoldDB" id="A0A1E1LI68"/>
<dbReference type="PANTHER" id="PTHR28199:SF1">
    <property type="entry name" value="PROCESSING OF GAS1 AND ALP PROTEIN 2"/>
    <property type="match status" value="1"/>
</dbReference>
<dbReference type="PANTHER" id="PTHR28199">
    <property type="entry name" value="PROCESSING OF GAS1 AND ALP PROTEIN 2"/>
    <property type="match status" value="1"/>
</dbReference>
<evidence type="ECO:0000313" key="4">
    <source>
        <dbReference type="Proteomes" id="UP000178912"/>
    </source>
</evidence>
<feature type="region of interest" description="Disordered" evidence="1">
    <location>
        <begin position="73"/>
        <end position="133"/>
    </location>
</feature>
<dbReference type="OrthoDB" id="4227028at2759"/>
<proteinExistence type="predicted"/>
<dbReference type="Pfam" id="PF07543">
    <property type="entry name" value="PGA2"/>
    <property type="match status" value="1"/>
</dbReference>